<dbReference type="NCBIfam" id="TIGR01901">
    <property type="entry name" value="adhes_NPXG"/>
    <property type="match status" value="1"/>
</dbReference>
<dbReference type="InterPro" id="IPR007921">
    <property type="entry name" value="CHAP_dom"/>
</dbReference>
<feature type="domain" description="Peptidase C51" evidence="4">
    <location>
        <begin position="1038"/>
        <end position="1183"/>
    </location>
</feature>
<dbReference type="InterPro" id="IPR050909">
    <property type="entry name" value="Bact_Autotransporter_VF"/>
</dbReference>
<dbReference type="PANTHER" id="PTHR12338:SF8">
    <property type="entry name" value="HEME_HEMOPEXIN-BINDING PROTEIN"/>
    <property type="match status" value="1"/>
</dbReference>
<dbReference type="InterPro" id="IPR011050">
    <property type="entry name" value="Pectin_lyase_fold/virulence"/>
</dbReference>
<keyword evidence="6" id="KW-1185">Reference proteome</keyword>
<organism evidence="5 6">
    <name type="scientific">Mesorhizobium alhagi CCNWXJ12-2</name>
    <dbReference type="NCBI Taxonomy" id="1107882"/>
    <lineage>
        <taxon>Bacteria</taxon>
        <taxon>Pseudomonadati</taxon>
        <taxon>Pseudomonadota</taxon>
        <taxon>Alphaproteobacteria</taxon>
        <taxon>Hyphomicrobiales</taxon>
        <taxon>Phyllobacteriaceae</taxon>
        <taxon>Allomesorhizobium</taxon>
    </lineage>
</organism>
<dbReference type="PATRIC" id="fig|1107882.3.peg.2312"/>
<evidence type="ECO:0000256" key="3">
    <source>
        <dbReference type="ARBA" id="ARBA00022729"/>
    </source>
</evidence>
<proteinExistence type="predicted"/>
<keyword evidence="3" id="KW-0732">Signal</keyword>
<keyword evidence="2" id="KW-0964">Secreted</keyword>
<dbReference type="InterPro" id="IPR012334">
    <property type="entry name" value="Pectin_lyas_fold"/>
</dbReference>
<dbReference type="Pfam" id="PF05257">
    <property type="entry name" value="CHAP"/>
    <property type="match status" value="1"/>
</dbReference>
<dbReference type="InterPro" id="IPR038765">
    <property type="entry name" value="Papain-like_cys_pep_sf"/>
</dbReference>
<dbReference type="Gene3D" id="2.160.20.10">
    <property type="entry name" value="Single-stranded right-handed beta-helix, Pectin lyase-like"/>
    <property type="match status" value="1"/>
</dbReference>
<dbReference type="SMART" id="SM00912">
    <property type="entry name" value="Haemagg_act"/>
    <property type="match status" value="1"/>
</dbReference>
<dbReference type="SUPFAM" id="SSF54001">
    <property type="entry name" value="Cysteine proteinases"/>
    <property type="match status" value="1"/>
</dbReference>
<accession>H0HQC5</accession>
<evidence type="ECO:0000259" key="4">
    <source>
        <dbReference type="PROSITE" id="PS50911"/>
    </source>
</evidence>
<gene>
    <name evidence="5" type="ORF">MAXJ12_11777</name>
</gene>
<evidence type="ECO:0000313" key="6">
    <source>
        <dbReference type="Proteomes" id="UP000003250"/>
    </source>
</evidence>
<evidence type="ECO:0000313" key="5">
    <source>
        <dbReference type="EMBL" id="EHK57047.1"/>
    </source>
</evidence>
<evidence type="ECO:0000256" key="1">
    <source>
        <dbReference type="ARBA" id="ARBA00004613"/>
    </source>
</evidence>
<dbReference type="Gene3D" id="3.90.1720.10">
    <property type="entry name" value="endopeptidase domain like (from Nostoc punctiforme)"/>
    <property type="match status" value="1"/>
</dbReference>
<name>H0HQC5_9HYPH</name>
<dbReference type="GO" id="GO:0005576">
    <property type="term" value="C:extracellular region"/>
    <property type="evidence" value="ECO:0007669"/>
    <property type="project" value="UniProtKB-SubCell"/>
</dbReference>
<dbReference type="PROSITE" id="PS50911">
    <property type="entry name" value="CHAP"/>
    <property type="match status" value="1"/>
</dbReference>
<comment type="subcellular location">
    <subcellularLocation>
        <location evidence="1">Secreted</location>
    </subcellularLocation>
</comment>
<evidence type="ECO:0000256" key="2">
    <source>
        <dbReference type="ARBA" id="ARBA00022525"/>
    </source>
</evidence>
<dbReference type="InterPro" id="IPR008638">
    <property type="entry name" value="FhaB/CdiA-like_TPS"/>
</dbReference>
<dbReference type="Pfam" id="PF05860">
    <property type="entry name" value="TPS"/>
    <property type="match status" value="1"/>
</dbReference>
<protein>
    <recommendedName>
        <fullName evidence="4">Peptidase C51 domain-containing protein</fullName>
    </recommendedName>
</protein>
<dbReference type="Proteomes" id="UP000003250">
    <property type="component" value="Unassembled WGS sequence"/>
</dbReference>
<dbReference type="SUPFAM" id="SSF51126">
    <property type="entry name" value="Pectin lyase-like"/>
    <property type="match status" value="1"/>
</dbReference>
<dbReference type="AlphaFoldDB" id="H0HQC5"/>
<dbReference type="PANTHER" id="PTHR12338">
    <property type="entry name" value="AUTOTRANSPORTER"/>
    <property type="match status" value="1"/>
</dbReference>
<reference evidence="5 6" key="1">
    <citation type="journal article" date="2012" name="J. Bacteriol.">
        <title>Draft Genome Sequence of Mesorhizobium alhagi CCNWXJ12-2T, a Novel Salt-Resistant Species Isolated from the Desert of Northwestern China.</title>
        <authorList>
            <person name="Zhou M."/>
            <person name="Chen W."/>
            <person name="Chen H."/>
            <person name="Wei G."/>
        </authorList>
    </citation>
    <scope>NUCLEOTIDE SEQUENCE [LARGE SCALE GENOMIC DNA]</scope>
    <source>
        <strain evidence="5 6">CCNWXJ12-2</strain>
    </source>
</reference>
<dbReference type="EMBL" id="AHAM01000088">
    <property type="protein sequence ID" value="EHK57047.1"/>
    <property type="molecule type" value="Genomic_DNA"/>
</dbReference>
<sequence length="1204" mass="124393">MTSALGLSVALIGGAHANPLDGKVVAGSATISTPNPATVQIDQASQNAVINWQSFNIEQGETTRFVQPNANAWTLNRVTGDMEPSRILGTLEANGNVAIINPDGILFGEGSRVDVNGLIATTHDISNDDFMAGRFNFTQSGNPGASVVNEGEISIGDYGLGAFVAPGVRNSGVITAKMGSISLASGNAFTLDLYGDDLIHLVVGDEIVGEVIDVATGAPVADLVKNEGRISADGGTVALKAATARRAVNSVINNTGVIEANSAGVRNGKIILGAQTAGTKTASAPVQRVRVSGTLSATNIPIPTWRPDIEGTGGNIEITGEMIEVAGAAIDASGAGGGGTILIGGDYLGGNASDEVMAEYGIQREASTIPTASYVSLDAGTTINADATVEGNGGKVVVWSDEATVTAAKITARGGSLAGDGGFIETSGKTLKVRASADASAAHGNAGTWLLDPKDLSIGDFGPGDTISSETIEASLNAGSNVSLRADNIYALLVTINKTSGGNSTLSILADFVQIGYAHISSSRAKLNVLVIADFLDFVNSSLDTNGGYVLANAQTNLQGSRIDTSGGSMTVRDTLPIASHFGSFDGIQVVDTDIVTGGGDLSLESKNSNIWFSNSDIDTRRGSIAATAGTRITADDSRLRTAGGDVSLRSRGTRLSGGHSTLSYLDLFGTNIETNGGDVDLRSNTDVYLTGLNGGHGGVNAGGGNVDVEAKNAIILGATTAPIRGHDVSLEAGHFISGSLSSRFTKPDVVVSGNLDVESFGFGFSARGTANSTFSGTWIDSAASRSIYGIMTLDGFGKTVLKNALVNGQVDARIEYTNGNFIGTVVRGDGFHFKETGFKRLEERTGIVNTKGISTSSDVRLDFGNKGLFFEDKPFETDGVINLVNVGAANGKRPDPTTFPKVGSGQIFLNGVLVGLPPIPQVIFNPGISVQDIIDRYADPDAPQCMLEALQCVATDVTFESNLTGSPVTGIVAPLAGTPNQAGRSFSKLVPMKESDGTQNITWGYDTTRPVGTRIVPTAGKTHFEPIDEMKLVIGGEEKTLSAYANIRDDGTKDALDGPFQCTALIADYLSVMGFKNAPRAIPNGKNVASTLGTGKNAEYFQYSSTGAIAPTVGTIVSMDAGAGGVADNVGHVAIVKGVEPVGTDKIVVTLIEQNATVNGEAGFAVNRKITFTRDSNGKWSAEHKFGSYSYNVLNWVTPVRLP</sequence>